<comment type="similarity">
    <text evidence="2">Belongs to the FlgN family.</text>
</comment>
<evidence type="ECO:0000313" key="5">
    <source>
        <dbReference type="Proteomes" id="UP000252038"/>
    </source>
</evidence>
<dbReference type="GO" id="GO:0044780">
    <property type="term" value="P:bacterial-type flagellum assembly"/>
    <property type="evidence" value="ECO:0007669"/>
    <property type="project" value="InterPro"/>
</dbReference>
<dbReference type="RefSeq" id="WP_114072671.1">
    <property type="nucleotide sequence ID" value="NZ_CP029554.1"/>
</dbReference>
<keyword evidence="4" id="KW-0969">Cilium</keyword>
<dbReference type="SUPFAM" id="SSF140566">
    <property type="entry name" value="FlgN-like"/>
    <property type="match status" value="1"/>
</dbReference>
<keyword evidence="4" id="KW-0282">Flagellum</keyword>
<sequence>MDKKALYRRLFATIGGDLSDYPKLVDLLERQFRAALGHDAAGLEACAAEISGLCDRLEGSRRERQGLVDALLPAGSERSVDTVIGALPAPLREQGDAHVRRLRGLIDACRERNLRNGELLQERRQLLLRVLEGESDVYAAQ</sequence>
<dbReference type="InterPro" id="IPR007809">
    <property type="entry name" value="FlgN-like"/>
</dbReference>
<dbReference type="InterPro" id="IPR036679">
    <property type="entry name" value="FlgN-like_sf"/>
</dbReference>
<evidence type="ECO:0000256" key="1">
    <source>
        <dbReference type="ARBA" id="ARBA00002397"/>
    </source>
</evidence>
<name>A0A344UEI0_9NEIS</name>
<accession>A0A344UEI0</accession>
<reference evidence="4 5" key="1">
    <citation type="submission" date="2018-05" db="EMBL/GenBank/DDBJ databases">
        <title>Genome sequencing, assembly and analysis of the novel insecticidal bacterium, Chromobacterium phragmitis.</title>
        <authorList>
            <person name="Sparks M.E."/>
            <person name="Blackburn M.B."/>
            <person name="Gundersen-Rindal D.E."/>
        </authorList>
    </citation>
    <scope>NUCLEOTIDE SEQUENCE [LARGE SCALE GENOMIC DNA]</scope>
    <source>
        <strain evidence="4">IIBBL 274-1</strain>
    </source>
</reference>
<dbReference type="Proteomes" id="UP000252038">
    <property type="component" value="Chromosome"/>
</dbReference>
<dbReference type="KEGG" id="chrb:DK843_04695"/>
<dbReference type="Pfam" id="PF05130">
    <property type="entry name" value="FlgN"/>
    <property type="match status" value="1"/>
</dbReference>
<comment type="function">
    <text evidence="1">Required for the efficient initiation of filament assembly.</text>
</comment>
<dbReference type="Gene3D" id="1.20.58.300">
    <property type="entry name" value="FlgN-like"/>
    <property type="match status" value="1"/>
</dbReference>
<evidence type="ECO:0000256" key="3">
    <source>
        <dbReference type="ARBA" id="ARBA00022795"/>
    </source>
</evidence>
<proteinExistence type="inferred from homology"/>
<protein>
    <submittedName>
        <fullName evidence="4">Flagellar biosynthesis protein FlgN</fullName>
    </submittedName>
</protein>
<evidence type="ECO:0000256" key="2">
    <source>
        <dbReference type="ARBA" id="ARBA00007703"/>
    </source>
</evidence>
<keyword evidence="4" id="KW-0966">Cell projection</keyword>
<organism evidence="4 5">
    <name type="scientific">Chromobacterium phragmitis</name>
    <dbReference type="NCBI Taxonomy" id="2202141"/>
    <lineage>
        <taxon>Bacteria</taxon>
        <taxon>Pseudomonadati</taxon>
        <taxon>Pseudomonadota</taxon>
        <taxon>Betaproteobacteria</taxon>
        <taxon>Neisseriales</taxon>
        <taxon>Chromobacteriaceae</taxon>
        <taxon>Chromobacterium</taxon>
    </lineage>
</organism>
<evidence type="ECO:0000313" key="4">
    <source>
        <dbReference type="EMBL" id="AXE33678.1"/>
    </source>
</evidence>
<keyword evidence="3" id="KW-1005">Bacterial flagellum biogenesis</keyword>
<dbReference type="AlphaFoldDB" id="A0A344UEI0"/>
<gene>
    <name evidence="4" type="ORF">DK843_04695</name>
</gene>
<dbReference type="EMBL" id="CP029554">
    <property type="protein sequence ID" value="AXE33678.1"/>
    <property type="molecule type" value="Genomic_DNA"/>
</dbReference>